<name>T1H978_RHOPR</name>
<dbReference type="InParanoid" id="T1H978"/>
<reference evidence="1" key="1">
    <citation type="submission" date="2015-05" db="UniProtKB">
        <authorList>
            <consortium name="EnsemblMetazoa"/>
        </authorList>
    </citation>
    <scope>IDENTIFICATION</scope>
</reference>
<dbReference type="HOGENOM" id="CLU_1715510_0_0_1"/>
<dbReference type="EMBL" id="ACPB03006551">
    <property type="status" value="NOT_ANNOTATED_CDS"/>
    <property type="molecule type" value="Genomic_DNA"/>
</dbReference>
<evidence type="ECO:0000313" key="2">
    <source>
        <dbReference type="Proteomes" id="UP000015103"/>
    </source>
</evidence>
<keyword evidence="2" id="KW-1185">Reference proteome</keyword>
<dbReference type="RefSeq" id="XP_073981863.1">
    <property type="nucleotide sequence ID" value="XM_074125762.1"/>
</dbReference>
<evidence type="ECO:0008006" key="3">
    <source>
        <dbReference type="Google" id="ProtNLM"/>
    </source>
</evidence>
<dbReference type="VEuPathDB" id="VectorBase:RPRC000580"/>
<sequence length="171" mass="18384">MKLLLMCLVFFCFVLVQDFFVFARPNPEETSSLWSFWPFSSGGSTTVANEPAAIAPEEAKNDRNSLYRLVQTALEYLATAPVLGDLGLNLAGGISINRFTAIFTYHQLKLEEVRMLAAKSLEIVSSIAVTTYQLGQQVVVAGASAVYSGVMAGLRLVQQAASGVGSYMSGS</sequence>
<dbReference type="EnsemblMetazoa" id="RPRC000580-RA">
    <property type="protein sequence ID" value="RPRC000580-PA"/>
    <property type="gene ID" value="RPRC000580"/>
</dbReference>
<protein>
    <recommendedName>
        <fullName evidence="3">Salivary secreted protein</fullName>
    </recommendedName>
</protein>
<organism evidence="1 2">
    <name type="scientific">Rhodnius prolixus</name>
    <name type="common">Triatomid bug</name>
    <dbReference type="NCBI Taxonomy" id="13249"/>
    <lineage>
        <taxon>Eukaryota</taxon>
        <taxon>Metazoa</taxon>
        <taxon>Ecdysozoa</taxon>
        <taxon>Arthropoda</taxon>
        <taxon>Hexapoda</taxon>
        <taxon>Insecta</taxon>
        <taxon>Pterygota</taxon>
        <taxon>Neoptera</taxon>
        <taxon>Paraneoptera</taxon>
        <taxon>Hemiptera</taxon>
        <taxon>Heteroptera</taxon>
        <taxon>Panheteroptera</taxon>
        <taxon>Cimicomorpha</taxon>
        <taxon>Reduviidae</taxon>
        <taxon>Triatominae</taxon>
        <taxon>Rhodnius</taxon>
    </lineage>
</organism>
<evidence type="ECO:0000313" key="1">
    <source>
        <dbReference type="EnsemblMetazoa" id="RPRC000580-PA"/>
    </source>
</evidence>
<proteinExistence type="predicted"/>
<dbReference type="AlphaFoldDB" id="T1H978"/>
<accession>T1H978</accession>
<dbReference type="EMBL" id="ACPB03006552">
    <property type="status" value="NOT_ANNOTATED_CDS"/>
    <property type="molecule type" value="Genomic_DNA"/>
</dbReference>
<dbReference type="Proteomes" id="UP000015103">
    <property type="component" value="Unassembled WGS sequence"/>
</dbReference>
<dbReference type="GeneID" id="141453044"/>